<evidence type="ECO:0000256" key="3">
    <source>
        <dbReference type="ARBA" id="ARBA00023170"/>
    </source>
</evidence>
<dbReference type="PROSITE" id="PS51843">
    <property type="entry name" value="NR_LBD"/>
    <property type="match status" value="1"/>
</dbReference>
<dbReference type="Proteomes" id="UP001487740">
    <property type="component" value="Unassembled WGS sequence"/>
</dbReference>
<evidence type="ECO:0000256" key="1">
    <source>
        <dbReference type="ARBA" id="ARBA00023015"/>
    </source>
</evidence>
<name>A0AAW0ST65_SCYPA</name>
<evidence type="ECO:0000313" key="6">
    <source>
        <dbReference type="EMBL" id="KAK8377407.1"/>
    </source>
</evidence>
<dbReference type="PANTHER" id="PTHR24083">
    <property type="entry name" value="NUCLEAR HORMONE RECEPTOR"/>
    <property type="match status" value="1"/>
</dbReference>
<organism evidence="6 7">
    <name type="scientific">Scylla paramamosain</name>
    <name type="common">Mud crab</name>
    <dbReference type="NCBI Taxonomy" id="85552"/>
    <lineage>
        <taxon>Eukaryota</taxon>
        <taxon>Metazoa</taxon>
        <taxon>Ecdysozoa</taxon>
        <taxon>Arthropoda</taxon>
        <taxon>Crustacea</taxon>
        <taxon>Multicrustacea</taxon>
        <taxon>Malacostraca</taxon>
        <taxon>Eumalacostraca</taxon>
        <taxon>Eucarida</taxon>
        <taxon>Decapoda</taxon>
        <taxon>Pleocyemata</taxon>
        <taxon>Brachyura</taxon>
        <taxon>Eubrachyura</taxon>
        <taxon>Portunoidea</taxon>
        <taxon>Portunidae</taxon>
        <taxon>Portuninae</taxon>
        <taxon>Scylla</taxon>
    </lineage>
</organism>
<reference evidence="6 7" key="1">
    <citation type="submission" date="2023-03" db="EMBL/GenBank/DDBJ databases">
        <title>High-quality genome of Scylla paramamosain provides insights in environmental adaptation.</title>
        <authorList>
            <person name="Zhang L."/>
        </authorList>
    </citation>
    <scope>NUCLEOTIDE SEQUENCE [LARGE SCALE GENOMIC DNA]</scope>
    <source>
        <strain evidence="6">LZ_2023a</strain>
        <tissue evidence="6">Muscle</tissue>
    </source>
</reference>
<dbReference type="InterPro" id="IPR035500">
    <property type="entry name" value="NHR-like_dom_sf"/>
</dbReference>
<evidence type="ECO:0000259" key="5">
    <source>
        <dbReference type="PROSITE" id="PS51843"/>
    </source>
</evidence>
<keyword evidence="2" id="KW-0804">Transcription</keyword>
<feature type="compositionally biased region" description="Polar residues" evidence="4">
    <location>
        <begin position="36"/>
        <end position="45"/>
    </location>
</feature>
<evidence type="ECO:0000313" key="7">
    <source>
        <dbReference type="Proteomes" id="UP001487740"/>
    </source>
</evidence>
<dbReference type="InterPro" id="IPR050274">
    <property type="entry name" value="Nuclear_hormone_rcpt_NR2"/>
</dbReference>
<comment type="caution">
    <text evidence="6">The sequence shown here is derived from an EMBL/GenBank/DDBJ whole genome shotgun (WGS) entry which is preliminary data.</text>
</comment>
<accession>A0AAW0ST65</accession>
<evidence type="ECO:0000256" key="2">
    <source>
        <dbReference type="ARBA" id="ARBA00023163"/>
    </source>
</evidence>
<keyword evidence="1" id="KW-0805">Transcription regulation</keyword>
<dbReference type="AlphaFoldDB" id="A0AAW0ST65"/>
<dbReference type="SUPFAM" id="SSF48508">
    <property type="entry name" value="Nuclear receptor ligand-binding domain"/>
    <property type="match status" value="1"/>
</dbReference>
<dbReference type="Gene3D" id="1.10.565.10">
    <property type="entry name" value="Retinoid X Receptor"/>
    <property type="match status" value="1"/>
</dbReference>
<feature type="domain" description="NR LBD" evidence="5">
    <location>
        <begin position="130"/>
        <end position="345"/>
    </location>
</feature>
<dbReference type="InterPro" id="IPR000536">
    <property type="entry name" value="Nucl_hrmn_rcpt_lig-bd"/>
</dbReference>
<feature type="region of interest" description="Disordered" evidence="4">
    <location>
        <begin position="1"/>
        <end position="57"/>
    </location>
</feature>
<dbReference type="SMART" id="SM00430">
    <property type="entry name" value="HOLI"/>
    <property type="match status" value="1"/>
</dbReference>
<proteinExistence type="predicted"/>
<protein>
    <recommendedName>
        <fullName evidence="5">NR LBD domain-containing protein</fullName>
    </recommendedName>
</protein>
<keyword evidence="7" id="KW-1185">Reference proteome</keyword>
<dbReference type="EMBL" id="JARAKH010000047">
    <property type="protein sequence ID" value="KAK8377407.1"/>
    <property type="molecule type" value="Genomic_DNA"/>
</dbReference>
<evidence type="ECO:0000256" key="4">
    <source>
        <dbReference type="SAM" id="MobiDB-lite"/>
    </source>
</evidence>
<gene>
    <name evidence="6" type="ORF">O3P69_013795</name>
</gene>
<keyword evidence="3" id="KW-0675">Receptor</keyword>
<sequence length="345" mass="38038">MNTEGKHSAKVHLFAVQEERGPRKPKLKQQQHQQQTSLTNCSTPEMGTAPSELPRDYKRPSSTTAYFYLPPVAEAILWPHTRYAGSALGLHESLVFIRKALVPCVSPGLQSIVGHCSFRAPSSSFLPPRPPPHLCLPPLKLHTSAFSTVRPNPHQFANSNQLREEIGVQVLGWLVRQARTSPFLTPLLHNDLLLLLTRAWPQLLLLHAAYWPLDLLLLLQNETKPDMYKSEEADQVSAALRMCRQYSLDSTELMLLSAVILLRSQPGLSTEGMLLISALQERAQATLGSHTASVCPSDPLRPSNLLLLVASLHCLPQQVVTNILIPSLASPQAASFVIATFLSTS</sequence>